<organism evidence="1 2">
    <name type="scientific">Aquincola agrisoli</name>
    <dbReference type="NCBI Taxonomy" id="3119538"/>
    <lineage>
        <taxon>Bacteria</taxon>
        <taxon>Pseudomonadati</taxon>
        <taxon>Pseudomonadota</taxon>
        <taxon>Betaproteobacteria</taxon>
        <taxon>Burkholderiales</taxon>
        <taxon>Sphaerotilaceae</taxon>
        <taxon>Aquincola</taxon>
    </lineage>
</organism>
<dbReference type="AlphaFoldDB" id="A0AAW9QB22"/>
<dbReference type="GO" id="GO:0006355">
    <property type="term" value="P:regulation of DNA-templated transcription"/>
    <property type="evidence" value="ECO:0007669"/>
    <property type="project" value="InterPro"/>
</dbReference>
<gene>
    <name evidence="1" type="ORF">V4F39_24045</name>
</gene>
<dbReference type="RefSeq" id="WP_332292652.1">
    <property type="nucleotide sequence ID" value="NZ_JAZIBG010000052.1"/>
</dbReference>
<reference evidence="1 2" key="1">
    <citation type="submission" date="2024-02" db="EMBL/GenBank/DDBJ databases">
        <title>Genome sequence of Aquincola sp. MAHUQ-54.</title>
        <authorList>
            <person name="Huq M.A."/>
        </authorList>
    </citation>
    <scope>NUCLEOTIDE SEQUENCE [LARGE SCALE GENOMIC DNA]</scope>
    <source>
        <strain evidence="1 2">MAHUQ-54</strain>
    </source>
</reference>
<dbReference type="Proteomes" id="UP001336250">
    <property type="component" value="Unassembled WGS sequence"/>
</dbReference>
<proteinExistence type="predicted"/>
<keyword evidence="2" id="KW-1185">Reference proteome</keyword>
<name>A0AAW9QB22_9BURK</name>
<dbReference type="Gene3D" id="1.10.10.10">
    <property type="entry name" value="Winged helix-like DNA-binding domain superfamily/Winged helix DNA-binding domain"/>
    <property type="match status" value="1"/>
</dbReference>
<dbReference type="EMBL" id="JAZIBG010000052">
    <property type="protein sequence ID" value="MEF7617006.1"/>
    <property type="molecule type" value="Genomic_DNA"/>
</dbReference>
<protein>
    <submittedName>
        <fullName evidence="1">Uncharacterized protein</fullName>
    </submittedName>
</protein>
<evidence type="ECO:0000313" key="2">
    <source>
        <dbReference type="Proteomes" id="UP001336250"/>
    </source>
</evidence>
<comment type="caution">
    <text evidence="1">The sequence shown here is derived from an EMBL/GenBank/DDBJ whole genome shotgun (WGS) entry which is preliminary data.</text>
</comment>
<evidence type="ECO:0000313" key="1">
    <source>
        <dbReference type="EMBL" id="MEF7617006.1"/>
    </source>
</evidence>
<accession>A0AAW9QB22</accession>
<sequence length="315" mass="35424">MSAPTPRLRHRLLQPSDFEEALGLLPPWLGLPDATRAALPALWAELLHQPGFNADVIEDVLQPPGRRLQALGVAVVLDDPWCRRLAEAPPAYAARHLYGEMLAGRFRPPSDAALARANAGEGVEFLVLHYWQRHAGLDDPLAHALWSVAMTAFRLAHAGHRVQGIHQEAWGDECEVMRSMGMFQRTRRTGTPGNAPLPELFGMRRAEALRMLPGAHLRDVFEHHRPVFGFSPAERRLLRRAVYDETDEEIARHLDTTVHTLKKQWRSVYARVSARMPAFFGDGALGEEGGRGPEKRRLLVSYLRQHPEELRPFAA</sequence>
<dbReference type="InterPro" id="IPR036388">
    <property type="entry name" value="WH-like_DNA-bd_sf"/>
</dbReference>
<dbReference type="SUPFAM" id="SSF46894">
    <property type="entry name" value="C-terminal effector domain of the bipartite response regulators"/>
    <property type="match status" value="1"/>
</dbReference>
<dbReference type="InterPro" id="IPR016032">
    <property type="entry name" value="Sig_transdc_resp-reg_C-effctor"/>
</dbReference>
<dbReference type="GO" id="GO:0003677">
    <property type="term" value="F:DNA binding"/>
    <property type="evidence" value="ECO:0007669"/>
    <property type="project" value="InterPro"/>
</dbReference>